<dbReference type="Proteomes" id="UP000824280">
    <property type="component" value="Chromosome"/>
</dbReference>
<evidence type="ECO:0000259" key="2">
    <source>
        <dbReference type="Pfam" id="PF26514"/>
    </source>
</evidence>
<evidence type="ECO:0000313" key="4">
    <source>
        <dbReference type="Proteomes" id="UP000824280"/>
    </source>
</evidence>
<proteinExistence type="predicted"/>
<accession>A0ABX8ZGX1</accession>
<evidence type="ECO:0000313" key="3">
    <source>
        <dbReference type="EMBL" id="QZD86864.1"/>
    </source>
</evidence>
<keyword evidence="4" id="KW-1185">Reference proteome</keyword>
<feature type="transmembrane region" description="Helical" evidence="1">
    <location>
        <begin position="301"/>
        <end position="324"/>
    </location>
</feature>
<dbReference type="InterPro" id="IPR058486">
    <property type="entry name" value="DUF8173"/>
</dbReference>
<feature type="transmembrane region" description="Helical" evidence="1">
    <location>
        <begin position="231"/>
        <end position="254"/>
    </location>
</feature>
<gene>
    <name evidence="3" type="ORF">K3166_11825</name>
</gene>
<keyword evidence="1" id="KW-0812">Transmembrane</keyword>
<organism evidence="3 4">
    <name type="scientific">Qipengyuania psychrotolerans</name>
    <dbReference type="NCBI Taxonomy" id="2867238"/>
    <lineage>
        <taxon>Bacteria</taxon>
        <taxon>Pseudomonadati</taxon>
        <taxon>Pseudomonadota</taxon>
        <taxon>Alphaproteobacteria</taxon>
        <taxon>Sphingomonadales</taxon>
        <taxon>Erythrobacteraceae</taxon>
        <taxon>Qipengyuania</taxon>
    </lineage>
</organism>
<evidence type="ECO:0000256" key="1">
    <source>
        <dbReference type="SAM" id="Phobius"/>
    </source>
</evidence>
<dbReference type="RefSeq" id="WP_221422405.1">
    <property type="nucleotide sequence ID" value="NZ_CP081297.1"/>
</dbReference>
<feature type="transmembrane region" description="Helical" evidence="1">
    <location>
        <begin position="275"/>
        <end position="295"/>
    </location>
</feature>
<keyword evidence="1" id="KW-1133">Transmembrane helix</keyword>
<feature type="domain" description="DUF8173" evidence="2">
    <location>
        <begin position="234"/>
        <end position="381"/>
    </location>
</feature>
<dbReference type="EMBL" id="CP081297">
    <property type="protein sequence ID" value="QZD86864.1"/>
    <property type="molecule type" value="Genomic_DNA"/>
</dbReference>
<name>A0ABX8ZGX1_9SPHN</name>
<keyword evidence="1" id="KW-0472">Membrane</keyword>
<reference evidence="3 4" key="1">
    <citation type="submission" date="2021-08" db="EMBL/GenBank/DDBJ databases">
        <title>Comparative Genomics Analysis of the Genus Qipengyuania Reveals Extensive Genetic Diversity and Metabolic Versatility, Including the Description of Fifteen Novel Species.</title>
        <authorList>
            <person name="Liu Y."/>
        </authorList>
    </citation>
    <scope>NUCLEOTIDE SEQUENCE [LARGE SCALE GENOMIC DNA]</scope>
    <source>
        <strain evidence="3 4">1XM2-8</strain>
    </source>
</reference>
<dbReference type="Pfam" id="PF26514">
    <property type="entry name" value="DUF8173"/>
    <property type="match status" value="1"/>
</dbReference>
<protein>
    <submittedName>
        <fullName evidence="3">Polymer-forming cytoskeletal protein</fullName>
    </submittedName>
</protein>
<feature type="transmembrane region" description="Helical" evidence="1">
    <location>
        <begin position="344"/>
        <end position="374"/>
    </location>
</feature>
<sequence>MFFEIKTIARLLLVLALIVLAALIATRGNTQITGEIGEAIDVGAKAPDMSFFSAETINLKVNSADDVFAFGGTVTVNQTSADHLIIAGSEITIRNVAIDDLFAAGGELELVSGSVADDIVVAGGEVAIRRGFEIGGSAVAAGGELVIETPIPVDLRAGAGTVYLNSSVGGDARLSGETVTLGPQARIGGDLYYQTENLVIEPGAVVTGERRVLPAQEHSAFESWGRGAGELFGMMALAAILGFTILVLAIAFAVPSLMRSSASFIKRQPWQSLGIGALIAVGTPVLITLLFASVIGVPLALLLVAICLAITPVAVAATAFFIGVEGRRLTTKSEADATGWGARLLWPTLGALVILLLGIVPFLGVLVWIFALLFGLGAVASRGGKALAVSA</sequence>